<organism evidence="1 2">
    <name type="scientific">Yersinia rohdei</name>
    <dbReference type="NCBI Taxonomy" id="29485"/>
    <lineage>
        <taxon>Bacteria</taxon>
        <taxon>Pseudomonadati</taxon>
        <taxon>Pseudomonadota</taxon>
        <taxon>Gammaproteobacteria</taxon>
        <taxon>Enterobacterales</taxon>
        <taxon>Yersiniaceae</taxon>
        <taxon>Yersinia</taxon>
    </lineage>
</organism>
<reference evidence="1 2" key="1">
    <citation type="journal article" date="2015" name="Genome Announc.">
        <title>Thirty-Two Complete Genome Assemblies of Nine Yersinia Species, Including Y. pestis, Y. pseudotuberculosis, and Y. enterocolitica.</title>
        <authorList>
            <person name="Johnson S.L."/>
            <person name="Daligault H.E."/>
            <person name="Davenport K.W."/>
            <person name="Jaissle J."/>
            <person name="Frey K.G."/>
            <person name="Ladner J.T."/>
            <person name="Broomall S.M."/>
            <person name="Bishop-Lilly K.A."/>
            <person name="Bruce D.C."/>
            <person name="Coyne S.R."/>
            <person name="Gibbons H.S."/>
            <person name="Lo C.C."/>
            <person name="Munk A.C."/>
            <person name="Rosenzweig C.N."/>
            <person name="Koroleva G.I."/>
            <person name="Palacios G.F."/>
            <person name="Redden C.L."/>
            <person name="Xu Y."/>
            <person name="Minogue T.D."/>
            <person name="Chain P.S."/>
        </authorList>
    </citation>
    <scope>NUCLEOTIDE SEQUENCE [LARGE SCALE GENOMIC DNA]</scope>
    <source>
        <strain evidence="1 2">YRA</strain>
    </source>
</reference>
<name>A0ABM5SD68_YERRO</name>
<evidence type="ECO:0000313" key="1">
    <source>
        <dbReference type="EMBL" id="AJJ11281.1"/>
    </source>
</evidence>
<protein>
    <submittedName>
        <fullName evidence="1">Uncharacterized protein</fullName>
    </submittedName>
</protein>
<keyword evidence="2" id="KW-1185">Reference proteome</keyword>
<evidence type="ECO:0000313" key="2">
    <source>
        <dbReference type="Proteomes" id="UP000031914"/>
    </source>
</evidence>
<gene>
    <name evidence="1" type="ORF">CH64_2254</name>
</gene>
<dbReference type="Proteomes" id="UP000031914">
    <property type="component" value="Chromosome"/>
</dbReference>
<proteinExistence type="predicted"/>
<accession>A0ABM5SD68</accession>
<dbReference type="EMBL" id="CP009787">
    <property type="protein sequence ID" value="AJJ11281.1"/>
    <property type="molecule type" value="Genomic_DNA"/>
</dbReference>
<sequence length="105" mass="11680">MWNSKNPNCAAIGCFLCYSIDETQAATPPSFPYSVAQNGCTKKHQPAIKCPIKVRLAPSKPPHKELTHSNYPDDQWNATLALHLLIPNWLHANTQRQCITGALQN</sequence>